<keyword evidence="3" id="KW-1185">Reference proteome</keyword>
<accession>W7J2A0</accession>
<evidence type="ECO:0000313" key="2">
    <source>
        <dbReference type="EMBL" id="EWC63192.1"/>
    </source>
</evidence>
<gene>
    <name evidence="2" type="ORF">UO65_1406</name>
</gene>
<dbReference type="Proteomes" id="UP000019277">
    <property type="component" value="Unassembled WGS sequence"/>
</dbReference>
<dbReference type="Pfam" id="PF03704">
    <property type="entry name" value="BTAD"/>
    <property type="match status" value="1"/>
</dbReference>
<evidence type="ECO:0000259" key="1">
    <source>
        <dbReference type="SMART" id="SM01043"/>
    </source>
</evidence>
<organism evidence="2 3">
    <name type="scientific">Actinokineospora spheciospongiae</name>
    <dbReference type="NCBI Taxonomy" id="909613"/>
    <lineage>
        <taxon>Bacteria</taxon>
        <taxon>Bacillati</taxon>
        <taxon>Actinomycetota</taxon>
        <taxon>Actinomycetes</taxon>
        <taxon>Pseudonocardiales</taxon>
        <taxon>Pseudonocardiaceae</taxon>
        <taxon>Actinokineospora</taxon>
    </lineage>
</organism>
<reference evidence="2 3" key="1">
    <citation type="journal article" date="2014" name="Genome Announc.">
        <title>Draft Genome Sequence of the Antitrypanosomally Active Sponge-Associated Bacterium Actinokineospora sp. Strain EG49.</title>
        <authorList>
            <person name="Harjes J."/>
            <person name="Ryu T."/>
            <person name="Abdelmohsen U.R."/>
            <person name="Moitinho-Silva L."/>
            <person name="Horn H."/>
            <person name="Ravasi T."/>
            <person name="Hentschel U."/>
        </authorList>
    </citation>
    <scope>NUCLEOTIDE SEQUENCE [LARGE SCALE GENOMIC DNA]</scope>
    <source>
        <strain evidence="2 3">EG49</strain>
    </source>
</reference>
<dbReference type="STRING" id="909613.UO65_1406"/>
<dbReference type="SMART" id="SM01043">
    <property type="entry name" value="BTAD"/>
    <property type="match status" value="1"/>
</dbReference>
<dbReference type="PATRIC" id="fig|909613.9.peg.1420"/>
<dbReference type="PANTHER" id="PTHR35807">
    <property type="entry name" value="TRANSCRIPTIONAL REGULATOR REDD-RELATED"/>
    <property type="match status" value="1"/>
</dbReference>
<feature type="domain" description="Bacterial transcriptional activator" evidence="1">
    <location>
        <begin position="73"/>
        <end position="209"/>
    </location>
</feature>
<dbReference type="InterPro" id="IPR051677">
    <property type="entry name" value="AfsR-DnrI-RedD_regulator"/>
</dbReference>
<evidence type="ECO:0000313" key="3">
    <source>
        <dbReference type="Proteomes" id="UP000019277"/>
    </source>
</evidence>
<dbReference type="SUPFAM" id="SSF48452">
    <property type="entry name" value="TPR-like"/>
    <property type="match status" value="1"/>
</dbReference>
<dbReference type="EMBL" id="AYXG01000051">
    <property type="protein sequence ID" value="EWC63192.1"/>
    <property type="molecule type" value="Genomic_DNA"/>
</dbReference>
<dbReference type="AlphaFoldDB" id="W7J2A0"/>
<dbReference type="InterPro" id="IPR011990">
    <property type="entry name" value="TPR-like_helical_dom_sf"/>
</dbReference>
<dbReference type="eggNOG" id="COG3629">
    <property type="taxonomic scope" value="Bacteria"/>
</dbReference>
<protein>
    <submittedName>
        <fullName evidence="2">Transcriptional regulator, SARP family</fullName>
    </submittedName>
</protein>
<proteinExistence type="predicted"/>
<name>W7J2A0_9PSEU</name>
<sequence length="226" mass="24941">MPVVPGAQRLLAYLVLHAEPVSRAAAARSLWPGATPTRASACLRSTLWRLMKWQLPLVTTAGDTLAAHRAVSVDVWTVRALAHEPCDHGIPGPEVPSGLLGGELLPGWDEPWVAQEREWFRQVRLRTLEMLSERYRRAGDLYLAHKTAVAAVRVDPLRESAHRALVELHLADGNPAEAVRQFHHYRALVRRELGLDPSPAISGLVHHLVAERPRPVSVAGNARSLN</sequence>
<dbReference type="Gene3D" id="1.25.40.10">
    <property type="entry name" value="Tetratricopeptide repeat domain"/>
    <property type="match status" value="1"/>
</dbReference>
<dbReference type="InterPro" id="IPR005158">
    <property type="entry name" value="BTAD"/>
</dbReference>
<comment type="caution">
    <text evidence="2">The sequence shown here is derived from an EMBL/GenBank/DDBJ whole genome shotgun (WGS) entry which is preliminary data.</text>
</comment>